<evidence type="ECO:0000256" key="3">
    <source>
        <dbReference type="SAM" id="Coils"/>
    </source>
</evidence>
<dbReference type="OMA" id="LGQMEDV"/>
<dbReference type="eggNOG" id="KOG4098">
    <property type="taxonomic scope" value="Eukaryota"/>
</dbReference>
<dbReference type="AlphaFoldDB" id="Q4N288"/>
<dbReference type="STRING" id="5875.Q4N288"/>
<dbReference type="InterPro" id="IPR027235">
    <property type="entry name" value="PFD2"/>
</dbReference>
<keyword evidence="3" id="KW-0175">Coiled coil</keyword>
<dbReference type="EMBL" id="AAGK01000004">
    <property type="protein sequence ID" value="EAN31821.1"/>
    <property type="molecule type" value="Genomic_DNA"/>
</dbReference>
<dbReference type="InParanoid" id="Q4N288"/>
<name>Q4N288_THEPA</name>
<accession>Q4N288</accession>
<dbReference type="GO" id="GO:0006457">
    <property type="term" value="P:protein folding"/>
    <property type="evidence" value="ECO:0007669"/>
    <property type="project" value="InterPro"/>
</dbReference>
<dbReference type="Proteomes" id="UP000001949">
    <property type="component" value="Unassembled WGS sequence"/>
</dbReference>
<feature type="coiled-coil region" evidence="3">
    <location>
        <begin position="78"/>
        <end position="109"/>
    </location>
</feature>
<sequence length="114" mass="12847">MTSVDAMKATLKRLEKERVTLLGQMEDVSQDSSEHRLVLKNLSKLPSDRKCYRIIGGVAVERTVEEVMPSLATHADMLDQLREKLKGHLDTLNSEINKLGESLQNTVKELQNSN</sequence>
<protein>
    <recommendedName>
        <fullName evidence="6">Prefoldin subunit 2</fullName>
    </recommendedName>
</protein>
<gene>
    <name evidence="4" type="ordered locus">TP04_0469</name>
</gene>
<feature type="coiled-coil region" evidence="3">
    <location>
        <begin position="4"/>
        <end position="31"/>
    </location>
</feature>
<dbReference type="KEGG" id="tpv:TP04_0469"/>
<dbReference type="Gene3D" id="1.10.287.370">
    <property type="match status" value="1"/>
</dbReference>
<dbReference type="GO" id="GO:0051082">
    <property type="term" value="F:unfolded protein binding"/>
    <property type="evidence" value="ECO:0007669"/>
    <property type="project" value="InterPro"/>
</dbReference>
<organism evidence="4 5">
    <name type="scientific">Theileria parva</name>
    <name type="common">East coast fever infection agent</name>
    <dbReference type="NCBI Taxonomy" id="5875"/>
    <lineage>
        <taxon>Eukaryota</taxon>
        <taxon>Sar</taxon>
        <taxon>Alveolata</taxon>
        <taxon>Apicomplexa</taxon>
        <taxon>Aconoidasida</taxon>
        <taxon>Piroplasmida</taxon>
        <taxon>Theileriidae</taxon>
        <taxon>Theileria</taxon>
    </lineage>
</organism>
<dbReference type="InterPro" id="IPR002777">
    <property type="entry name" value="PFD_beta-like"/>
</dbReference>
<dbReference type="CDD" id="cd23163">
    <property type="entry name" value="Prefoldin_2"/>
    <property type="match status" value="1"/>
</dbReference>
<dbReference type="GO" id="GO:0016272">
    <property type="term" value="C:prefoldin complex"/>
    <property type="evidence" value="ECO:0007669"/>
    <property type="project" value="InterPro"/>
</dbReference>
<evidence type="ECO:0000313" key="4">
    <source>
        <dbReference type="EMBL" id="EAN31821.1"/>
    </source>
</evidence>
<evidence type="ECO:0008006" key="6">
    <source>
        <dbReference type="Google" id="ProtNLM"/>
    </source>
</evidence>
<evidence type="ECO:0000313" key="5">
    <source>
        <dbReference type="Proteomes" id="UP000001949"/>
    </source>
</evidence>
<dbReference type="PANTHER" id="PTHR13303">
    <property type="entry name" value="PREFOLDIN SUBUNIT 2"/>
    <property type="match status" value="1"/>
</dbReference>
<evidence type="ECO:0000256" key="2">
    <source>
        <dbReference type="ARBA" id="ARBA00023186"/>
    </source>
</evidence>
<evidence type="ECO:0000256" key="1">
    <source>
        <dbReference type="ARBA" id="ARBA00008045"/>
    </source>
</evidence>
<keyword evidence="5" id="KW-1185">Reference proteome</keyword>
<reference evidence="4 5" key="1">
    <citation type="journal article" date="2005" name="Science">
        <title>Genome sequence of Theileria parva, a bovine pathogen that transforms lymphocytes.</title>
        <authorList>
            <person name="Gardner M.J."/>
            <person name="Bishop R."/>
            <person name="Shah T."/>
            <person name="de Villiers E.P."/>
            <person name="Carlton J.M."/>
            <person name="Hall N."/>
            <person name="Ren Q."/>
            <person name="Paulsen I.T."/>
            <person name="Pain A."/>
            <person name="Berriman M."/>
            <person name="Wilson R.J.M."/>
            <person name="Sato S."/>
            <person name="Ralph S.A."/>
            <person name="Mann D.J."/>
            <person name="Xiong Z."/>
            <person name="Shallom S.J."/>
            <person name="Weidman J."/>
            <person name="Jiang L."/>
            <person name="Lynn J."/>
            <person name="Weaver B."/>
            <person name="Shoaibi A."/>
            <person name="Domingo A.R."/>
            <person name="Wasawo D."/>
            <person name="Crabtree J."/>
            <person name="Wortman J.R."/>
            <person name="Haas B."/>
            <person name="Angiuoli S.V."/>
            <person name="Creasy T.H."/>
            <person name="Lu C."/>
            <person name="Suh B."/>
            <person name="Silva J.C."/>
            <person name="Utterback T.R."/>
            <person name="Feldblyum T.V."/>
            <person name="Pertea M."/>
            <person name="Allen J."/>
            <person name="Nierman W.C."/>
            <person name="Taracha E.L.N."/>
            <person name="Salzberg S.L."/>
            <person name="White O.R."/>
            <person name="Fitzhugh H.A."/>
            <person name="Morzaria S."/>
            <person name="Venter J.C."/>
            <person name="Fraser C.M."/>
            <person name="Nene V."/>
        </authorList>
    </citation>
    <scope>NUCLEOTIDE SEQUENCE [LARGE SCALE GENOMIC DNA]</scope>
    <source>
        <strain evidence="4 5">Muguga</strain>
    </source>
</reference>
<comment type="caution">
    <text evidence="4">The sequence shown here is derived from an EMBL/GenBank/DDBJ whole genome shotgun (WGS) entry which is preliminary data.</text>
</comment>
<dbReference type="InterPro" id="IPR009053">
    <property type="entry name" value="Prefoldin"/>
</dbReference>
<proteinExistence type="inferred from homology"/>
<dbReference type="GeneID" id="3501267"/>
<comment type="similarity">
    <text evidence="1">Belongs to the prefoldin subunit beta family.</text>
</comment>
<dbReference type="VEuPathDB" id="PiroplasmaDB:TpMuguga_04g00469"/>
<dbReference type="FunCoup" id="Q4N288">
    <property type="interactions" value="271"/>
</dbReference>
<dbReference type="SUPFAM" id="SSF46579">
    <property type="entry name" value="Prefoldin"/>
    <property type="match status" value="1"/>
</dbReference>
<keyword evidence="2" id="KW-0143">Chaperone</keyword>
<dbReference type="Pfam" id="PF01920">
    <property type="entry name" value="Prefoldin_2"/>
    <property type="match status" value="1"/>
</dbReference>